<dbReference type="PANTHER" id="PTHR12149">
    <property type="entry name" value="FRUCTOSAMINE 3 KINASE-RELATED PROTEIN"/>
    <property type="match status" value="1"/>
</dbReference>
<dbReference type="InterPro" id="IPR016477">
    <property type="entry name" value="Fructo-/Ketosamine-3-kinase"/>
</dbReference>
<evidence type="ECO:0000256" key="1">
    <source>
        <dbReference type="ARBA" id="ARBA00011961"/>
    </source>
</evidence>
<evidence type="ECO:0000313" key="4">
    <source>
        <dbReference type="Proteomes" id="UP000293360"/>
    </source>
</evidence>
<gene>
    <name evidence="3" type="ORF">DL764_007305</name>
</gene>
<dbReference type="Proteomes" id="UP000293360">
    <property type="component" value="Unassembled WGS sequence"/>
</dbReference>
<protein>
    <recommendedName>
        <fullName evidence="1">protein-ribulosamine 3-kinase</fullName>
        <ecNumber evidence="1">2.7.1.172</ecNumber>
    </recommendedName>
</protein>
<dbReference type="SUPFAM" id="SSF56112">
    <property type="entry name" value="Protein kinase-like (PK-like)"/>
    <property type="match status" value="1"/>
</dbReference>
<dbReference type="EMBL" id="QJNU01000490">
    <property type="protein sequence ID" value="RYO97455.1"/>
    <property type="molecule type" value="Genomic_DNA"/>
</dbReference>
<accession>A0A4Q4T1Y5</accession>
<dbReference type="Gene3D" id="3.90.1200.10">
    <property type="match status" value="1"/>
</dbReference>
<dbReference type="OrthoDB" id="5772781at2759"/>
<comment type="caution">
    <text evidence="3">The sequence shown here is derived from an EMBL/GenBank/DDBJ whole genome shotgun (WGS) entry which is preliminary data.</text>
</comment>
<dbReference type="Pfam" id="PF03881">
    <property type="entry name" value="Fructosamin_kin"/>
    <property type="match status" value="1"/>
</dbReference>
<keyword evidence="4" id="KW-1185">Reference proteome</keyword>
<dbReference type="InterPro" id="IPR011009">
    <property type="entry name" value="Kinase-like_dom_sf"/>
</dbReference>
<dbReference type="PANTHER" id="PTHR12149:SF8">
    <property type="entry name" value="PROTEIN-RIBULOSAMINE 3-KINASE"/>
    <property type="match status" value="1"/>
</dbReference>
<reference evidence="3 4" key="1">
    <citation type="submission" date="2018-06" db="EMBL/GenBank/DDBJ databases">
        <title>Complete Genomes of Monosporascus.</title>
        <authorList>
            <person name="Robinson A.J."/>
            <person name="Natvig D.O."/>
        </authorList>
    </citation>
    <scope>NUCLEOTIDE SEQUENCE [LARGE SCALE GENOMIC DNA]</scope>
    <source>
        <strain evidence="3 4">CBS 110550</strain>
    </source>
</reference>
<dbReference type="EC" id="2.7.1.172" evidence="1"/>
<comment type="catalytic activity">
    <reaction evidence="2">
        <text>N(6)-D-ribulosyl-L-lysyl-[protein] + ATP = N(6)-(3-O-phospho-D-ribulosyl)-L-lysyl-[protein] + ADP + H(+)</text>
        <dbReference type="Rhea" id="RHEA:48432"/>
        <dbReference type="Rhea" id="RHEA-COMP:12103"/>
        <dbReference type="Rhea" id="RHEA-COMP:12104"/>
        <dbReference type="ChEBI" id="CHEBI:15378"/>
        <dbReference type="ChEBI" id="CHEBI:30616"/>
        <dbReference type="ChEBI" id="CHEBI:90418"/>
        <dbReference type="ChEBI" id="CHEBI:90420"/>
        <dbReference type="ChEBI" id="CHEBI:456216"/>
        <dbReference type="EC" id="2.7.1.172"/>
    </reaction>
    <physiologicalReaction direction="left-to-right" evidence="2">
        <dbReference type="Rhea" id="RHEA:48433"/>
    </physiologicalReaction>
</comment>
<evidence type="ECO:0000256" key="2">
    <source>
        <dbReference type="ARBA" id="ARBA00048655"/>
    </source>
</evidence>
<name>A0A4Q4T1Y5_9PEZI</name>
<proteinExistence type="predicted"/>
<dbReference type="AlphaFoldDB" id="A0A4Q4T1Y5"/>
<sequence length="227" mass="25966">MNIDTLDPAILAGQFDTLQDTASGWSTGLKVDVEVNGEEKEYFLKVVQQERFVEMSRAEYEGQKALATYIPDNERGKDSELEEVAEHFIQKVIPRLLRPLQTGGRIIKPTLCHGDLWDGNIQIDVETKQPILFDSCCFYGHNEMDLQCMGDPRYALSMEFIDMYKNEVGASEPQEDFYDRHDLYAIRNNICTAGMWPQWAPLLQTAKQAMRRLLAKHPQGLDGFQAE</sequence>
<evidence type="ECO:0000313" key="3">
    <source>
        <dbReference type="EMBL" id="RYO97455.1"/>
    </source>
</evidence>
<organism evidence="3 4">
    <name type="scientific">Monosporascus ibericus</name>
    <dbReference type="NCBI Taxonomy" id="155417"/>
    <lineage>
        <taxon>Eukaryota</taxon>
        <taxon>Fungi</taxon>
        <taxon>Dikarya</taxon>
        <taxon>Ascomycota</taxon>
        <taxon>Pezizomycotina</taxon>
        <taxon>Sordariomycetes</taxon>
        <taxon>Xylariomycetidae</taxon>
        <taxon>Xylariales</taxon>
        <taxon>Xylariales incertae sedis</taxon>
        <taxon>Monosporascus</taxon>
    </lineage>
</organism>
<dbReference type="GO" id="GO:0102193">
    <property type="term" value="F:protein-ribulosamine 3-kinase activity"/>
    <property type="evidence" value="ECO:0007669"/>
    <property type="project" value="UniProtKB-EC"/>
</dbReference>